<feature type="transmembrane region" description="Helical" evidence="1">
    <location>
        <begin position="52"/>
        <end position="75"/>
    </location>
</feature>
<evidence type="ECO:0000256" key="1">
    <source>
        <dbReference type="SAM" id="Phobius"/>
    </source>
</evidence>
<keyword evidence="1" id="KW-0472">Membrane</keyword>
<proteinExistence type="predicted"/>
<name>A0ABW7ND92_9BACT</name>
<keyword evidence="1" id="KW-1133">Transmembrane helix</keyword>
<accession>A0ABW7ND92</accession>
<keyword evidence="1" id="KW-0812">Transmembrane</keyword>
<keyword evidence="3" id="KW-1185">Reference proteome</keyword>
<reference evidence="2 3" key="1">
    <citation type="journal article" date="2013" name="Int. J. Syst. Evol. Microbiol.">
        <title>Marinoscillum luteum sp. nov., isolated from marine sediment.</title>
        <authorList>
            <person name="Cha I.T."/>
            <person name="Park S.J."/>
            <person name="Kim S.J."/>
            <person name="Kim J.G."/>
            <person name="Jung M.Y."/>
            <person name="Shin K.S."/>
            <person name="Kwon K.K."/>
            <person name="Yang S.H."/>
            <person name="Seo Y.S."/>
            <person name="Rhee S.K."/>
        </authorList>
    </citation>
    <scope>NUCLEOTIDE SEQUENCE [LARGE SCALE GENOMIC DNA]</scope>
    <source>
        <strain evidence="2 3">KCTC 23939</strain>
    </source>
</reference>
<sequence>MIGQENSDSQFENEWKEVFGGASQTPPDAVWNEIDRKLAYAELSVYKTKATYYRWAVAAILLLAASLGTLQYLYFQQGPDYRLAINVDKPAPMEEAVSIRIPDSADERMTALAFGDQGRDKQDIQAAMFVASEQEQEEEVNDRGHSREIFEELSLTKLMPEISIAANYVGRRLYLLPVYHFEQRRKAGVDNKYWAGLSLGSGGFDPNFQSTGGSLLASNLDMSSAGFSLSSEEAIDSQSPSVREGMLPGETVSLGVNFGLKLSSRWTLESGVQYARADATTQTNVVIQTSTFQEVIPATSQVRSVQQFEQAIDRQEVVEYDYRDVNLKNEFQFTSVPVKAGYLVVNSKFKMELNAGVITNFYMGNKLSGSDAEIAGLTIGPGSESPYREVSFSGLAGVEFGYQLLKNFDLVIEPNYRRSINSLTKENTSFTTNPSGFGLLTGVRYNFN</sequence>
<dbReference type="EMBL" id="JBIPKE010000020">
    <property type="protein sequence ID" value="MFH6985515.1"/>
    <property type="molecule type" value="Genomic_DNA"/>
</dbReference>
<protein>
    <recommendedName>
        <fullName evidence="4">Outer membrane protein beta-barrel domain-containing protein</fullName>
    </recommendedName>
</protein>
<evidence type="ECO:0000313" key="2">
    <source>
        <dbReference type="EMBL" id="MFH6985515.1"/>
    </source>
</evidence>
<organism evidence="2 3">
    <name type="scientific">Marinoscillum luteum</name>
    <dbReference type="NCBI Taxonomy" id="861051"/>
    <lineage>
        <taxon>Bacteria</taxon>
        <taxon>Pseudomonadati</taxon>
        <taxon>Bacteroidota</taxon>
        <taxon>Cytophagia</taxon>
        <taxon>Cytophagales</taxon>
        <taxon>Reichenbachiellaceae</taxon>
        <taxon>Marinoscillum</taxon>
    </lineage>
</organism>
<comment type="caution">
    <text evidence="2">The sequence shown here is derived from an EMBL/GenBank/DDBJ whole genome shotgun (WGS) entry which is preliminary data.</text>
</comment>
<dbReference type="Proteomes" id="UP001610063">
    <property type="component" value="Unassembled WGS sequence"/>
</dbReference>
<gene>
    <name evidence="2" type="ORF">ACHKAR_18835</name>
</gene>
<evidence type="ECO:0000313" key="3">
    <source>
        <dbReference type="Proteomes" id="UP001610063"/>
    </source>
</evidence>
<dbReference type="RefSeq" id="WP_395418953.1">
    <property type="nucleotide sequence ID" value="NZ_JBIPKE010000020.1"/>
</dbReference>
<evidence type="ECO:0008006" key="4">
    <source>
        <dbReference type="Google" id="ProtNLM"/>
    </source>
</evidence>
<dbReference type="InterPro" id="IPR011250">
    <property type="entry name" value="OMP/PagP_B-barrel"/>
</dbReference>
<dbReference type="SUPFAM" id="SSF56925">
    <property type="entry name" value="OMPA-like"/>
    <property type="match status" value="1"/>
</dbReference>